<feature type="transmembrane region" description="Helical" evidence="9">
    <location>
        <begin position="127"/>
        <end position="151"/>
    </location>
</feature>
<keyword evidence="6 9" id="KW-0472">Membrane</keyword>
<dbReference type="Gene3D" id="1.20.1070.10">
    <property type="entry name" value="Rhodopsin 7-helix transmembrane proteins"/>
    <property type="match status" value="1"/>
</dbReference>
<evidence type="ECO:0000259" key="10">
    <source>
        <dbReference type="PROSITE" id="PS50262"/>
    </source>
</evidence>
<feature type="compositionally biased region" description="Polar residues" evidence="8">
    <location>
        <begin position="248"/>
        <end position="262"/>
    </location>
</feature>
<keyword evidence="7" id="KW-0297">G-protein coupled receptor</keyword>
<feature type="transmembrane region" description="Helical" evidence="9">
    <location>
        <begin position="203"/>
        <end position="227"/>
    </location>
</feature>
<dbReference type="Proteomes" id="UP000694941">
    <property type="component" value="Unplaced"/>
</dbReference>
<dbReference type="PROSITE" id="PS00237">
    <property type="entry name" value="G_PROTEIN_RECEP_F1_1"/>
    <property type="match status" value="1"/>
</dbReference>
<evidence type="ECO:0000256" key="8">
    <source>
        <dbReference type="SAM" id="MobiDB-lite"/>
    </source>
</evidence>
<evidence type="ECO:0000256" key="5">
    <source>
        <dbReference type="ARBA" id="ARBA00022989"/>
    </source>
</evidence>
<dbReference type="PROSITE" id="PS50262">
    <property type="entry name" value="G_PROTEIN_RECEP_F1_2"/>
    <property type="match status" value="1"/>
</dbReference>
<keyword evidence="3" id="KW-1003">Cell membrane</keyword>
<evidence type="ECO:0000313" key="14">
    <source>
        <dbReference type="RefSeq" id="XP_022250257.1"/>
    </source>
</evidence>
<accession>A0ABM1BHT0</accession>
<dbReference type="CDD" id="cd00637">
    <property type="entry name" value="7tm_classA_rhodopsin-like"/>
    <property type="match status" value="1"/>
</dbReference>
<feature type="compositionally biased region" description="Low complexity" evidence="8">
    <location>
        <begin position="380"/>
        <end position="400"/>
    </location>
</feature>
<feature type="domain" description="G-protein coupled receptors family 1 profile" evidence="10">
    <location>
        <begin position="62"/>
        <end position="346"/>
    </location>
</feature>
<evidence type="ECO:0000313" key="13">
    <source>
        <dbReference type="RefSeq" id="XP_013782268.1"/>
    </source>
</evidence>
<organism evidence="11 13">
    <name type="scientific">Limulus polyphemus</name>
    <name type="common">Atlantic horseshoe crab</name>
    <dbReference type="NCBI Taxonomy" id="6850"/>
    <lineage>
        <taxon>Eukaryota</taxon>
        <taxon>Metazoa</taxon>
        <taxon>Ecdysozoa</taxon>
        <taxon>Arthropoda</taxon>
        <taxon>Chelicerata</taxon>
        <taxon>Merostomata</taxon>
        <taxon>Xiphosura</taxon>
        <taxon>Limulidae</taxon>
        <taxon>Limulus</taxon>
    </lineage>
</organism>
<feature type="transmembrane region" description="Helical" evidence="9">
    <location>
        <begin position="50"/>
        <end position="74"/>
    </location>
</feature>
<dbReference type="PRINTS" id="PR00237">
    <property type="entry name" value="GPCRRHODOPSN"/>
</dbReference>
<evidence type="ECO:0000256" key="4">
    <source>
        <dbReference type="ARBA" id="ARBA00022692"/>
    </source>
</evidence>
<keyword evidence="11" id="KW-1185">Reference proteome</keyword>
<feature type="transmembrane region" description="Helical" evidence="9">
    <location>
        <begin position="86"/>
        <end position="107"/>
    </location>
</feature>
<keyword evidence="4 7" id="KW-0812">Transmembrane</keyword>
<dbReference type="Pfam" id="PF00001">
    <property type="entry name" value="7tm_1"/>
    <property type="match status" value="1"/>
</dbReference>
<comment type="similarity">
    <text evidence="2 7">Belongs to the G-protein coupled receptor 1 family.</text>
</comment>
<dbReference type="RefSeq" id="XP_013782268.1">
    <property type="nucleotide sequence ID" value="XM_013926814.2"/>
</dbReference>
<dbReference type="RefSeq" id="XP_022250257.1">
    <property type="nucleotide sequence ID" value="XM_022394549.1"/>
</dbReference>
<name>A0ABM1BHT0_LIMPO</name>
<dbReference type="RefSeq" id="XP_013782267.1">
    <property type="nucleotide sequence ID" value="XM_013926813.2"/>
</dbReference>
<keyword evidence="5 9" id="KW-1133">Transmembrane helix</keyword>
<dbReference type="InterPro" id="IPR017452">
    <property type="entry name" value="GPCR_Rhodpsn_7TM"/>
</dbReference>
<comment type="subcellular location">
    <subcellularLocation>
        <location evidence="1">Cell membrane</location>
        <topology evidence="1">Multi-pass membrane protein</topology>
    </subcellularLocation>
</comment>
<feature type="region of interest" description="Disordered" evidence="8">
    <location>
        <begin position="241"/>
        <end position="276"/>
    </location>
</feature>
<evidence type="ECO:0000256" key="1">
    <source>
        <dbReference type="ARBA" id="ARBA00004651"/>
    </source>
</evidence>
<feature type="transmembrane region" description="Helical" evidence="9">
    <location>
        <begin position="163"/>
        <end position="183"/>
    </location>
</feature>
<feature type="transmembrane region" description="Helical" evidence="9">
    <location>
        <begin position="323"/>
        <end position="349"/>
    </location>
</feature>
<evidence type="ECO:0000313" key="12">
    <source>
        <dbReference type="RefSeq" id="XP_013782267.1"/>
    </source>
</evidence>
<keyword evidence="7" id="KW-0675">Receptor</keyword>
<evidence type="ECO:0000256" key="2">
    <source>
        <dbReference type="ARBA" id="ARBA00010663"/>
    </source>
</evidence>
<reference evidence="12 13" key="1">
    <citation type="submission" date="2025-05" db="UniProtKB">
        <authorList>
            <consortium name="RefSeq"/>
        </authorList>
    </citation>
    <scope>IDENTIFICATION</scope>
    <source>
        <tissue evidence="12 13">Muscle</tissue>
    </source>
</reference>
<gene>
    <name evidence="12 13 14" type="primary">LOC106466522</name>
</gene>
<evidence type="ECO:0000313" key="11">
    <source>
        <dbReference type="Proteomes" id="UP000694941"/>
    </source>
</evidence>
<proteinExistence type="inferred from homology"/>
<evidence type="ECO:0000256" key="3">
    <source>
        <dbReference type="ARBA" id="ARBA00022475"/>
    </source>
</evidence>
<evidence type="ECO:0000256" key="7">
    <source>
        <dbReference type="RuleBase" id="RU000688"/>
    </source>
</evidence>
<keyword evidence="7" id="KW-0807">Transducer</keyword>
<dbReference type="SUPFAM" id="SSF81321">
    <property type="entry name" value="Family A G protein-coupled receptor-like"/>
    <property type="match status" value="1"/>
</dbReference>
<dbReference type="PANTHER" id="PTHR22750">
    <property type="entry name" value="G-PROTEIN COUPLED RECEPTOR"/>
    <property type="match status" value="1"/>
</dbReference>
<dbReference type="InterPro" id="IPR000276">
    <property type="entry name" value="GPCR_Rhodpsn"/>
</dbReference>
<dbReference type="GeneID" id="106466522"/>
<sequence>MEERDPFDINGSRSDIWWGSNQTNLTEFDYIANSTDFPSSEKKQLLVYDIIIPVIGVIIVIANSAVVISSGLILKKGVSSKATYLFLGNLAMSDVLTGVTILVGQFYPDSIRTQLSCLIQLGTIVSATLASSWSITLIGIDRFIFIVYGLYYNIWMTTRRARIMIGGVWFLCFLIGFSPAMGWSYPGDGSRCWYVSVVKPSNLVFTVVVGIFLPLGFITVLYSFILYKAIHQVDIRKEGTEEKPKENIQMSESRGQQTSRAVTSEDGNRGQNSATGDLNVVKKTKKKWKAIKVVLFTLGAFVISWFPYFIASLIYVFRPSLKLAVAIASILAMLGFLNSFLNPVIYAWWHRGLRKFIMEDCLFCKKKKKKAVYRPGGPRSKTSLSSTSTTKISTNSSTLSEPRSPGASQA</sequence>
<evidence type="ECO:0000256" key="6">
    <source>
        <dbReference type="ARBA" id="ARBA00023136"/>
    </source>
</evidence>
<evidence type="ECO:0000256" key="9">
    <source>
        <dbReference type="SAM" id="Phobius"/>
    </source>
</evidence>
<protein>
    <submittedName>
        <fullName evidence="12 13">Octopamine receptor Oamb-like</fullName>
    </submittedName>
</protein>
<feature type="transmembrane region" description="Helical" evidence="9">
    <location>
        <begin position="293"/>
        <end position="317"/>
    </location>
</feature>
<feature type="region of interest" description="Disordered" evidence="8">
    <location>
        <begin position="370"/>
        <end position="410"/>
    </location>
</feature>